<accession>A0A2W4QJP7</accession>
<dbReference type="InterPro" id="IPR013229">
    <property type="entry name" value="PEGA"/>
</dbReference>
<feature type="signal peptide" evidence="1">
    <location>
        <begin position="1"/>
        <end position="27"/>
    </location>
</feature>
<evidence type="ECO:0000313" key="4">
    <source>
        <dbReference type="Proteomes" id="UP000249396"/>
    </source>
</evidence>
<gene>
    <name evidence="3" type="ORF">DM484_24560</name>
</gene>
<evidence type="ECO:0000259" key="2">
    <source>
        <dbReference type="Pfam" id="PF08308"/>
    </source>
</evidence>
<organism evidence="3 4">
    <name type="scientific">Candidatus Methylumidiphilus alinenensis</name>
    <dbReference type="NCBI Taxonomy" id="2202197"/>
    <lineage>
        <taxon>Bacteria</taxon>
        <taxon>Pseudomonadati</taxon>
        <taxon>Pseudomonadota</taxon>
        <taxon>Gammaproteobacteria</taxon>
        <taxon>Methylococcales</taxon>
        <taxon>Candidatus Methylumidiphilus</taxon>
    </lineage>
</organism>
<comment type="caution">
    <text evidence="3">The sequence shown here is derived from an EMBL/GenBank/DDBJ whole genome shotgun (WGS) entry which is preliminary data.</text>
</comment>
<dbReference type="AlphaFoldDB" id="A0A2W4QJP7"/>
<feature type="domain" description="PEGA" evidence="2">
    <location>
        <begin position="28"/>
        <end position="77"/>
    </location>
</feature>
<dbReference type="Pfam" id="PF08308">
    <property type="entry name" value="PEGA"/>
    <property type="match status" value="1"/>
</dbReference>
<proteinExistence type="predicted"/>
<evidence type="ECO:0000256" key="1">
    <source>
        <dbReference type="SAM" id="SignalP"/>
    </source>
</evidence>
<dbReference type="EMBL" id="QJPH01000488">
    <property type="protein sequence ID" value="PZN72411.1"/>
    <property type="molecule type" value="Genomic_DNA"/>
</dbReference>
<sequence>MQTTASTTKTIAILTAAALLCACVSSTQIKTEPRGATLYVDGEKVGQTPFTYTDTRIVGSVVRLKMKKEGYEDLEVSFTRSEEPDVGAIVGGAFSLVPFLWTMKYKPVHSYEMVALKNPQDSIFVYPQTVDPQPKATQKKKHR</sequence>
<dbReference type="Proteomes" id="UP000249396">
    <property type="component" value="Unassembled WGS sequence"/>
</dbReference>
<keyword evidence="1" id="KW-0732">Signal</keyword>
<name>A0A2W4QJP7_9GAMM</name>
<feature type="chain" id="PRO_5016016299" evidence="1">
    <location>
        <begin position="28"/>
        <end position="143"/>
    </location>
</feature>
<reference evidence="3 4" key="1">
    <citation type="journal article" date="2018" name="Aquat. Microb. Ecol.">
        <title>Gammaproteobacterial methanotrophs dominate.</title>
        <authorList>
            <person name="Rissanen A.J."/>
            <person name="Saarenheimo J."/>
            <person name="Tiirola M."/>
            <person name="Peura S."/>
            <person name="Aalto S.L."/>
            <person name="Karvinen A."/>
            <person name="Nykanen H."/>
        </authorList>
    </citation>
    <scope>NUCLEOTIDE SEQUENCE [LARGE SCALE GENOMIC DNA]</scope>
    <source>
        <strain evidence="3">AMbin10</strain>
    </source>
</reference>
<protein>
    <submittedName>
        <fullName evidence="3">PEGA domain-containing protein</fullName>
    </submittedName>
</protein>
<evidence type="ECO:0000313" key="3">
    <source>
        <dbReference type="EMBL" id="PZN72411.1"/>
    </source>
</evidence>